<reference evidence="3 4" key="1">
    <citation type="submission" date="2006-09" db="EMBL/GenBank/DDBJ databases">
        <authorList>
            <person name="Emerson D."/>
            <person name="Ferriera S."/>
            <person name="Johnson J."/>
            <person name="Kravitz S."/>
            <person name="Halpern A."/>
            <person name="Remington K."/>
            <person name="Beeson K."/>
            <person name="Tran B."/>
            <person name="Rogers Y.-H."/>
            <person name="Friedman R."/>
            <person name="Venter J.C."/>
        </authorList>
    </citation>
    <scope>NUCLEOTIDE SEQUENCE [LARGE SCALE GENOMIC DNA]</scope>
    <source>
        <strain evidence="3 4">PV-1</strain>
    </source>
</reference>
<feature type="domain" description="Protein CR006 P-loop" evidence="2">
    <location>
        <begin position="2"/>
        <end position="654"/>
    </location>
</feature>
<dbReference type="InterPro" id="IPR027417">
    <property type="entry name" value="P-loop_NTPase"/>
</dbReference>
<evidence type="ECO:0000259" key="2">
    <source>
        <dbReference type="Pfam" id="PF13166"/>
    </source>
</evidence>
<dbReference type="HOGENOM" id="CLU_020729_1_0_0"/>
<comment type="caution">
    <text evidence="3">The sequence shown here is derived from an EMBL/GenBank/DDBJ whole genome shotgun (WGS) entry which is preliminary data.</text>
</comment>
<feature type="coiled-coil region" evidence="1">
    <location>
        <begin position="272"/>
        <end position="391"/>
    </location>
</feature>
<dbReference type="STRING" id="314344.AL013_13170"/>
<dbReference type="EMBL" id="AATS01000001">
    <property type="protein sequence ID" value="EAU56011.1"/>
    <property type="molecule type" value="Genomic_DNA"/>
</dbReference>
<dbReference type="eggNOG" id="COG4694">
    <property type="taxonomic scope" value="Bacteria"/>
</dbReference>
<organism evidence="3 4">
    <name type="scientific">Mariprofundus ferrooxydans PV-1</name>
    <dbReference type="NCBI Taxonomy" id="314345"/>
    <lineage>
        <taxon>Bacteria</taxon>
        <taxon>Pseudomonadati</taxon>
        <taxon>Pseudomonadota</taxon>
        <taxon>Candidatius Mariprofundia</taxon>
        <taxon>Mariprofundales</taxon>
        <taxon>Mariprofundaceae</taxon>
        <taxon>Mariprofundus</taxon>
    </lineage>
</organism>
<dbReference type="SUPFAM" id="SSF52540">
    <property type="entry name" value="P-loop containing nucleoside triphosphate hydrolases"/>
    <property type="match status" value="1"/>
</dbReference>
<dbReference type="InterPro" id="IPR026866">
    <property type="entry name" value="CR006_AAA"/>
</dbReference>
<accession>Q0F3D0</accession>
<dbReference type="Proteomes" id="UP000005297">
    <property type="component" value="Unassembled WGS sequence"/>
</dbReference>
<dbReference type="Pfam" id="PF13166">
    <property type="entry name" value="AAA_13"/>
    <property type="match status" value="1"/>
</dbReference>
<evidence type="ECO:0000313" key="3">
    <source>
        <dbReference type="EMBL" id="EAU56011.1"/>
    </source>
</evidence>
<name>Q0F3D0_9PROT</name>
<evidence type="ECO:0000313" key="4">
    <source>
        <dbReference type="Proteomes" id="UP000005297"/>
    </source>
</evidence>
<keyword evidence="4" id="KW-1185">Reference proteome</keyword>
<protein>
    <recommendedName>
        <fullName evidence="2">Protein CR006 P-loop domain-containing protein</fullName>
    </recommendedName>
</protein>
<proteinExistence type="predicted"/>
<gene>
    <name evidence="3" type="ORF">SPV1_04303</name>
</gene>
<sequence length="688" mass="78511">MVYNRDFVESNFDQSSELKGVFTLGESDMSLLQQIDDAKAEKDSLTAEILRLKRTLEGNDGEGGKRAELAALEQRFQEVCWRLKNSFDEHFQGAFQGVRNSKERFTARLMSEAETNTASAQALEYLRQKASSVFGETPSPEGEIDPPSSDVLLAYESNPILGRVVVGKSDVDIAAMIERLGNSDWVRQGRSFFDINDGHCPFCQRETEETFAASLESYFDEAYENDLQSIQQLYDDYLTESTRIQQKLLEIMSSPSRFLNVNLLEAEVELLKSKVEVNLQRIREKKNESRQRIELESLSNIINKINSLLAAANTAILEHNQMVSNLEQERSKLTTEVWKYLLDNEISHDLSDYQRNKTALRRAIDSLVSQVQSKTNDIRTKEQEIRTLERNMTSIQPTIDSINALLASFGFHGFSLAPSDQERFYKLVRADGTDAKESLSEGEKTFITFLYFYHLLKGSESESGMTTDRIVVFDDPISSLDSDILFVVSSLIKGLLDEVASGAGHIKQVFVFTHNVYFHKEVSYNRNRRGGLMSHESFWTVRKRNSESAIQRHNSNPIKTSYELLWADVRDREHRSNHSMQNTLRRVLENYFTITGGVDRDEICSYFEGRERLLCNSLFSWVNDGSHFATDDIYTACDDSMIDAYLDVFKKVFERAGHGAHYRMMMGSDYVENVPTSTHHPESGAHPS</sequence>
<dbReference type="Gene3D" id="3.40.50.300">
    <property type="entry name" value="P-loop containing nucleotide triphosphate hydrolases"/>
    <property type="match status" value="1"/>
</dbReference>
<evidence type="ECO:0000256" key="1">
    <source>
        <dbReference type="SAM" id="Coils"/>
    </source>
</evidence>
<dbReference type="InParanoid" id="Q0F3D0"/>
<feature type="coiled-coil region" evidence="1">
    <location>
        <begin position="28"/>
        <end position="55"/>
    </location>
</feature>
<keyword evidence="1" id="KW-0175">Coiled coil</keyword>
<dbReference type="AlphaFoldDB" id="Q0F3D0"/>